<evidence type="ECO:0000259" key="3">
    <source>
        <dbReference type="Pfam" id="PF02769"/>
    </source>
</evidence>
<comment type="catalytic activity">
    <reaction evidence="1">
        <text>thiamine phosphate + ATP = thiamine diphosphate + ADP</text>
        <dbReference type="Rhea" id="RHEA:15913"/>
        <dbReference type="ChEBI" id="CHEBI:30616"/>
        <dbReference type="ChEBI" id="CHEBI:37575"/>
        <dbReference type="ChEBI" id="CHEBI:58937"/>
        <dbReference type="ChEBI" id="CHEBI:456216"/>
        <dbReference type="EC" id="2.7.4.16"/>
    </reaction>
</comment>
<proteinExistence type="inferred from homology"/>
<dbReference type="HOGENOM" id="CLU_046964_0_0_11"/>
<keyword evidence="1" id="KW-0067">ATP-binding</keyword>
<feature type="binding site" evidence="1">
    <location>
        <position position="253"/>
    </location>
    <ligand>
        <name>ATP</name>
        <dbReference type="ChEBI" id="CHEBI:30616"/>
    </ligand>
</feature>
<dbReference type="Pfam" id="PF00586">
    <property type="entry name" value="AIRS"/>
    <property type="match status" value="1"/>
</dbReference>
<feature type="binding site" evidence="1">
    <location>
        <begin position="157"/>
        <end position="158"/>
    </location>
    <ligand>
        <name>ATP</name>
        <dbReference type="ChEBI" id="CHEBI:30616"/>
    </ligand>
</feature>
<feature type="domain" description="PurM-like N-terminal" evidence="2">
    <location>
        <begin position="61"/>
        <end position="174"/>
    </location>
</feature>
<keyword evidence="1" id="KW-0460">Magnesium</keyword>
<comment type="pathway">
    <text evidence="1">Cofactor biosynthesis; thiamine diphosphate biosynthesis; thiamine diphosphate from thiamine phosphate: step 1/1.</text>
</comment>
<comment type="miscellaneous">
    <text evidence="1">Reaction mechanism of ThiL seems to utilize a direct, inline transfer of the gamma-phosphate of ATP to TMP rather than a phosphorylated enzyme intermediate.</text>
</comment>
<dbReference type="EC" id="2.7.4.16" evidence="1"/>
<comment type="similarity">
    <text evidence="1">Belongs to the thiamine-monophosphate kinase family.</text>
</comment>
<evidence type="ECO:0000256" key="1">
    <source>
        <dbReference type="HAMAP-Rule" id="MF_02128"/>
    </source>
</evidence>
<dbReference type="GO" id="GO:0000287">
    <property type="term" value="F:magnesium ion binding"/>
    <property type="evidence" value="ECO:0007669"/>
    <property type="project" value="UniProtKB-UniRule"/>
</dbReference>
<dbReference type="Pfam" id="PF02769">
    <property type="entry name" value="AIRS_C"/>
    <property type="match status" value="1"/>
</dbReference>
<reference evidence="4 5" key="1">
    <citation type="submission" date="2012-05" db="EMBL/GenBank/DDBJ databases">
        <authorList>
            <person name="Weinstock G."/>
            <person name="Sodergren E."/>
            <person name="Lobos E.A."/>
            <person name="Fulton L."/>
            <person name="Fulton R."/>
            <person name="Courtney L."/>
            <person name="Fronick C."/>
            <person name="O'Laughlin M."/>
            <person name="Godfrey J."/>
            <person name="Wilson R.M."/>
            <person name="Miner T."/>
            <person name="Farmer C."/>
            <person name="Delehaunty K."/>
            <person name="Cordes M."/>
            <person name="Minx P."/>
            <person name="Tomlinson C."/>
            <person name="Chen J."/>
            <person name="Wollam A."/>
            <person name="Pepin K.H."/>
            <person name="Bhonagiri V."/>
            <person name="Zhang X."/>
            <person name="Suruliraj S."/>
            <person name="Warren W."/>
            <person name="Mitreva M."/>
            <person name="Mardis E.R."/>
            <person name="Wilson R.K."/>
        </authorList>
    </citation>
    <scope>NUCLEOTIDE SEQUENCE [LARGE SCALE GENOMIC DNA]</scope>
    <source>
        <strain evidence="4 5">F0235</strain>
    </source>
</reference>
<dbReference type="Gene3D" id="3.30.1330.10">
    <property type="entry name" value="PurM-like, N-terminal domain"/>
    <property type="match status" value="1"/>
</dbReference>
<accession>L1MM59</accession>
<feature type="binding site" evidence="1">
    <location>
        <position position="81"/>
    </location>
    <ligand>
        <name>Mg(2+)</name>
        <dbReference type="ChEBI" id="CHEBI:18420"/>
        <label>2</label>
    </ligand>
</feature>
<comment type="caution">
    <text evidence="4">The sequence shown here is derived from an EMBL/GenBank/DDBJ whole genome shotgun (WGS) entry which is preliminary data.</text>
</comment>
<dbReference type="PANTHER" id="PTHR30270">
    <property type="entry name" value="THIAMINE-MONOPHOSPHATE KINASE"/>
    <property type="match status" value="1"/>
</dbReference>
<dbReference type="Proteomes" id="UP000010445">
    <property type="component" value="Unassembled WGS sequence"/>
</dbReference>
<evidence type="ECO:0000259" key="2">
    <source>
        <dbReference type="Pfam" id="PF00586"/>
    </source>
</evidence>
<dbReference type="InterPro" id="IPR006283">
    <property type="entry name" value="ThiL-like"/>
</dbReference>
<dbReference type="GO" id="GO:0009229">
    <property type="term" value="P:thiamine diphosphate biosynthetic process"/>
    <property type="evidence" value="ECO:0007669"/>
    <property type="project" value="UniProtKB-UniRule"/>
</dbReference>
<dbReference type="UniPathway" id="UPA00060">
    <property type="reaction ID" value="UER00142"/>
</dbReference>
<feature type="binding site" evidence="1">
    <location>
        <position position="80"/>
    </location>
    <ligand>
        <name>Mg(2+)</name>
        <dbReference type="ChEBI" id="CHEBI:18420"/>
        <label>1</label>
    </ligand>
</feature>
<feature type="binding site" evidence="1">
    <location>
        <position position="63"/>
    </location>
    <ligand>
        <name>Mg(2+)</name>
        <dbReference type="ChEBI" id="CHEBI:18420"/>
        <label>4</label>
    </ligand>
</feature>
<sequence>MVLVLSPVISFKPTHRTKGRCYVTAKPLHFPSRYTGPTVADVGERAVTLAIQRMAPSSRNGDDAAVLATPAPNTRTVVSTDVLVEGRHFSLDWSSAEEVGRKAIVQNFADIEAMGARPIAALLGLTMPGHTPLNFVQRLIAGMWDKTLQHNSELVGGDLARADTLIVSITAIGILGGSSPALTLDRARAGQRLVASGPIGYSAAGLALLRHYGRASVPAGFAPLIDAHCAPTLIPGRGVIARATGATAMTDNSDGLIVDLTTMARRSNVRIDLDSAAITPDSLLRKAGDHLGIDPWSWVLTGGEDHTLLATTTSDAPSGFRTIGRVHRTHAAAHVTIDGCHPTYTAGWESF</sequence>
<dbReference type="PANTHER" id="PTHR30270:SF0">
    <property type="entry name" value="THIAMINE-MONOPHOSPHATE KINASE"/>
    <property type="match status" value="1"/>
</dbReference>
<dbReference type="OrthoDB" id="9802811at2"/>
<evidence type="ECO:0000313" key="4">
    <source>
        <dbReference type="EMBL" id="EKX92054.1"/>
    </source>
</evidence>
<keyword evidence="1" id="KW-0784">Thiamine biosynthesis</keyword>
<dbReference type="AlphaFoldDB" id="L1MM59"/>
<dbReference type="NCBIfam" id="TIGR01379">
    <property type="entry name" value="thiL"/>
    <property type="match status" value="1"/>
</dbReference>
<keyword evidence="1" id="KW-0808">Transferase</keyword>
<feature type="domain" description="PurM-like C-terminal" evidence="3">
    <location>
        <begin position="188"/>
        <end position="278"/>
    </location>
</feature>
<feature type="binding site" evidence="1">
    <location>
        <position position="81"/>
    </location>
    <ligand>
        <name>Mg(2+)</name>
        <dbReference type="ChEBI" id="CHEBI:18420"/>
        <label>1</label>
    </ligand>
</feature>
<dbReference type="EMBL" id="AMEM01000007">
    <property type="protein sequence ID" value="EKX92054.1"/>
    <property type="molecule type" value="Genomic_DNA"/>
</dbReference>
<dbReference type="STRING" id="1035195.HMPREF9997_00338"/>
<dbReference type="PIRSF" id="PIRSF005303">
    <property type="entry name" value="Thiam_monoph_kin"/>
    <property type="match status" value="1"/>
</dbReference>
<keyword evidence="5" id="KW-1185">Reference proteome</keyword>
<dbReference type="Gene3D" id="3.90.650.10">
    <property type="entry name" value="PurM-like C-terminal domain"/>
    <property type="match status" value="1"/>
</dbReference>
<comment type="function">
    <text evidence="1">Catalyzes the ATP-dependent phosphorylation of thiamine-monophosphate (TMP) to form thiamine-pyrophosphate (TPP), the active form of vitamin B1.</text>
</comment>
<name>L1MM59_9CORY</name>
<dbReference type="RefSeq" id="WP_006062032.1">
    <property type="nucleotide sequence ID" value="NZ_KB290822.1"/>
</dbReference>
<feature type="binding site" evidence="1">
    <location>
        <position position="110"/>
    </location>
    <ligand>
        <name>Mg(2+)</name>
        <dbReference type="ChEBI" id="CHEBI:18420"/>
        <label>3</label>
    </ligand>
</feature>
<dbReference type="GO" id="GO:0009030">
    <property type="term" value="F:thiamine-phosphate kinase activity"/>
    <property type="evidence" value="ECO:0007669"/>
    <property type="project" value="UniProtKB-UniRule"/>
</dbReference>
<dbReference type="NCBIfam" id="NF004351">
    <property type="entry name" value="PRK05731.1-4"/>
    <property type="match status" value="1"/>
</dbReference>
<dbReference type="CDD" id="cd02194">
    <property type="entry name" value="ThiL"/>
    <property type="match status" value="1"/>
</dbReference>
<feature type="binding site" evidence="1">
    <location>
        <position position="158"/>
    </location>
    <ligand>
        <name>Mg(2+)</name>
        <dbReference type="ChEBI" id="CHEBI:18420"/>
        <label>1</label>
    </ligand>
</feature>
<comment type="caution">
    <text evidence="1">Lacks conserved residue(s) required for the propagation of feature annotation.</text>
</comment>
<keyword evidence="1" id="KW-0479">Metal-binding</keyword>
<dbReference type="eggNOG" id="COG0611">
    <property type="taxonomic scope" value="Bacteria"/>
</dbReference>
<dbReference type="GO" id="GO:0005524">
    <property type="term" value="F:ATP binding"/>
    <property type="evidence" value="ECO:0007669"/>
    <property type="project" value="UniProtKB-UniRule"/>
</dbReference>
<feature type="binding site" evidence="1">
    <location>
        <position position="254"/>
    </location>
    <ligand>
        <name>Mg(2+)</name>
        <dbReference type="ChEBI" id="CHEBI:18420"/>
        <label>5</label>
    </ligand>
</feature>
<dbReference type="SUPFAM" id="SSF56042">
    <property type="entry name" value="PurM C-terminal domain-like"/>
    <property type="match status" value="1"/>
</dbReference>
<dbReference type="HAMAP" id="MF_02128">
    <property type="entry name" value="TMP_kinase"/>
    <property type="match status" value="1"/>
</dbReference>
<gene>
    <name evidence="1" type="primary">thiL</name>
    <name evidence="4" type="ORF">HMPREF9997_00338</name>
</gene>
<feature type="binding site" evidence="1">
    <location>
        <position position="88"/>
    </location>
    <ligand>
        <name>substrate</name>
    </ligand>
</feature>
<feature type="binding site" evidence="1">
    <location>
        <position position="304"/>
    </location>
    <ligand>
        <name>substrate</name>
    </ligand>
</feature>
<protein>
    <recommendedName>
        <fullName evidence="1">Thiamine-monophosphate kinase</fullName>
        <shortName evidence="1">TMP kinase</shortName>
        <shortName evidence="1">Thiamine-phosphate kinase</shortName>
        <ecNumber evidence="1">2.7.4.16</ecNumber>
    </recommendedName>
</protein>
<organism evidence="4 5">
    <name type="scientific">Corynebacterium durum F0235</name>
    <dbReference type="NCBI Taxonomy" id="1035195"/>
    <lineage>
        <taxon>Bacteria</taxon>
        <taxon>Bacillati</taxon>
        <taxon>Actinomycetota</taxon>
        <taxon>Actinomycetes</taxon>
        <taxon>Mycobacteriales</taxon>
        <taxon>Corynebacteriaceae</taxon>
        <taxon>Corynebacterium</taxon>
    </lineage>
</organism>
<feature type="binding site" evidence="1">
    <location>
        <position position="110"/>
    </location>
    <ligand>
        <name>Mg(2+)</name>
        <dbReference type="ChEBI" id="CHEBI:18420"/>
        <label>2</label>
    </ligand>
</feature>
<dbReference type="SUPFAM" id="SSF55326">
    <property type="entry name" value="PurM N-terminal domain-like"/>
    <property type="match status" value="1"/>
</dbReference>
<dbReference type="PATRIC" id="fig|1035195.3.peg.312"/>
<feature type="binding site" evidence="1">
    <location>
        <position position="63"/>
    </location>
    <ligand>
        <name>Mg(2+)</name>
        <dbReference type="ChEBI" id="CHEBI:18420"/>
        <label>3</label>
    </ligand>
</feature>
<feature type="binding site" evidence="1">
    <location>
        <position position="251"/>
    </location>
    <ligand>
        <name>Mg(2+)</name>
        <dbReference type="ChEBI" id="CHEBI:18420"/>
        <label>3</label>
    </ligand>
</feature>
<feature type="binding site" evidence="1">
    <location>
        <position position="348"/>
    </location>
    <ligand>
        <name>substrate</name>
    </ligand>
</feature>
<feature type="binding site" evidence="1">
    <location>
        <position position="79"/>
    </location>
    <ligand>
        <name>Mg(2+)</name>
        <dbReference type="ChEBI" id="CHEBI:18420"/>
        <label>4</label>
    </ligand>
</feature>
<dbReference type="InterPro" id="IPR010918">
    <property type="entry name" value="PurM-like_C_dom"/>
</dbReference>
<dbReference type="GO" id="GO:0009228">
    <property type="term" value="P:thiamine biosynthetic process"/>
    <property type="evidence" value="ECO:0007669"/>
    <property type="project" value="UniProtKB-KW"/>
</dbReference>
<keyword evidence="1 4" id="KW-0418">Kinase</keyword>
<dbReference type="InterPro" id="IPR016188">
    <property type="entry name" value="PurM-like_N"/>
</dbReference>
<dbReference type="InterPro" id="IPR036676">
    <property type="entry name" value="PurM-like_C_sf"/>
</dbReference>
<evidence type="ECO:0000313" key="5">
    <source>
        <dbReference type="Proteomes" id="UP000010445"/>
    </source>
</evidence>
<dbReference type="InterPro" id="IPR036921">
    <property type="entry name" value="PurM-like_N_sf"/>
</dbReference>
<feature type="binding site" evidence="1">
    <location>
        <position position="110"/>
    </location>
    <ligand>
        <name>Mg(2+)</name>
        <dbReference type="ChEBI" id="CHEBI:18420"/>
        <label>4</label>
    </ligand>
</feature>
<keyword evidence="1" id="KW-0547">Nucleotide-binding</keyword>